<evidence type="ECO:0000256" key="1">
    <source>
        <dbReference type="SAM" id="MobiDB-lite"/>
    </source>
</evidence>
<gene>
    <name evidence="2" type="ORF">Tci_665888</name>
</gene>
<reference evidence="2" key="1">
    <citation type="journal article" date="2019" name="Sci. Rep.">
        <title>Draft genome of Tanacetum cinerariifolium, the natural source of mosquito coil.</title>
        <authorList>
            <person name="Yamashiro T."/>
            <person name="Shiraishi A."/>
            <person name="Satake H."/>
            <person name="Nakayama K."/>
        </authorList>
    </citation>
    <scope>NUCLEOTIDE SEQUENCE</scope>
</reference>
<sequence length="297" mass="33817">EENAKSGPIKDDSAELDAELDEDMEYIYTKEAMNKERQSIVDTARPDDDTARPDVSTGRQEFSTTGPTTPSTTTTIFDDKEITLTDTLIKLKDDKAKGVAFKDSEVTNRPARLILTLKPLPTIDPKGKRKGVLEEPEFAKKMTKSDFDATQIARDEEIARQLEVELQAEVEREIQREEQASMDYIANLYDEVQARIDANHELAELIADFVPIGSEEDERRIRDMNKKAEEESNDKEDGTEIHRLAERRYPLTTKTLERMLSLSLIAEYSSDAAYDLLRFIQKQIDESGGYDRGEKDL</sequence>
<protein>
    <submittedName>
        <fullName evidence="2">Uncharacterized protein</fullName>
    </submittedName>
</protein>
<feature type="compositionally biased region" description="Low complexity" evidence="1">
    <location>
        <begin position="63"/>
        <end position="75"/>
    </location>
</feature>
<proteinExistence type="predicted"/>
<feature type="region of interest" description="Disordered" evidence="1">
    <location>
        <begin position="36"/>
        <end position="75"/>
    </location>
</feature>
<evidence type="ECO:0000313" key="2">
    <source>
        <dbReference type="EMBL" id="GFA93916.1"/>
    </source>
</evidence>
<comment type="caution">
    <text evidence="2">The sequence shown here is derived from an EMBL/GenBank/DDBJ whole genome shotgun (WGS) entry which is preliminary data.</text>
</comment>
<dbReference type="AlphaFoldDB" id="A0A699KKF4"/>
<dbReference type="EMBL" id="BKCJ010518108">
    <property type="protein sequence ID" value="GFA93916.1"/>
    <property type="molecule type" value="Genomic_DNA"/>
</dbReference>
<name>A0A699KKF4_TANCI</name>
<accession>A0A699KKF4</accession>
<feature type="non-terminal residue" evidence="2">
    <location>
        <position position="1"/>
    </location>
</feature>
<organism evidence="2">
    <name type="scientific">Tanacetum cinerariifolium</name>
    <name type="common">Dalmatian daisy</name>
    <name type="synonym">Chrysanthemum cinerariifolium</name>
    <dbReference type="NCBI Taxonomy" id="118510"/>
    <lineage>
        <taxon>Eukaryota</taxon>
        <taxon>Viridiplantae</taxon>
        <taxon>Streptophyta</taxon>
        <taxon>Embryophyta</taxon>
        <taxon>Tracheophyta</taxon>
        <taxon>Spermatophyta</taxon>
        <taxon>Magnoliopsida</taxon>
        <taxon>eudicotyledons</taxon>
        <taxon>Gunneridae</taxon>
        <taxon>Pentapetalae</taxon>
        <taxon>asterids</taxon>
        <taxon>campanulids</taxon>
        <taxon>Asterales</taxon>
        <taxon>Asteraceae</taxon>
        <taxon>Asteroideae</taxon>
        <taxon>Anthemideae</taxon>
        <taxon>Anthemidinae</taxon>
        <taxon>Tanacetum</taxon>
    </lineage>
</organism>
<feature type="compositionally biased region" description="Basic and acidic residues" evidence="1">
    <location>
        <begin position="36"/>
        <end position="52"/>
    </location>
</feature>